<protein>
    <submittedName>
        <fullName evidence="2">Uncharacterized protein</fullName>
    </submittedName>
</protein>
<proteinExistence type="predicted"/>
<evidence type="ECO:0000256" key="1">
    <source>
        <dbReference type="SAM" id="MobiDB-lite"/>
    </source>
</evidence>
<organism evidence="2 3">
    <name type="scientific">Nephila pilipes</name>
    <name type="common">Giant wood spider</name>
    <name type="synonym">Nephila maculata</name>
    <dbReference type="NCBI Taxonomy" id="299642"/>
    <lineage>
        <taxon>Eukaryota</taxon>
        <taxon>Metazoa</taxon>
        <taxon>Ecdysozoa</taxon>
        <taxon>Arthropoda</taxon>
        <taxon>Chelicerata</taxon>
        <taxon>Arachnida</taxon>
        <taxon>Araneae</taxon>
        <taxon>Araneomorphae</taxon>
        <taxon>Entelegynae</taxon>
        <taxon>Araneoidea</taxon>
        <taxon>Nephilidae</taxon>
        <taxon>Nephila</taxon>
    </lineage>
</organism>
<dbReference type="Proteomes" id="UP000887013">
    <property type="component" value="Unassembled WGS sequence"/>
</dbReference>
<feature type="compositionally biased region" description="Low complexity" evidence="1">
    <location>
        <begin position="121"/>
        <end position="135"/>
    </location>
</feature>
<feature type="region of interest" description="Disordered" evidence="1">
    <location>
        <begin position="118"/>
        <end position="162"/>
    </location>
</feature>
<gene>
    <name evidence="2" type="ORF">NPIL_541831</name>
</gene>
<accession>A0A8X6UUF0</accession>
<feature type="non-terminal residue" evidence="2">
    <location>
        <position position="615"/>
    </location>
</feature>
<keyword evidence="3" id="KW-1185">Reference proteome</keyword>
<dbReference type="AlphaFoldDB" id="A0A8X6UUF0"/>
<feature type="compositionally biased region" description="Polar residues" evidence="1">
    <location>
        <begin position="143"/>
        <end position="162"/>
    </location>
</feature>
<reference evidence="2" key="1">
    <citation type="submission" date="2020-08" db="EMBL/GenBank/DDBJ databases">
        <title>Multicomponent nature underlies the extraordinary mechanical properties of spider dragline silk.</title>
        <authorList>
            <person name="Kono N."/>
            <person name="Nakamura H."/>
            <person name="Mori M."/>
            <person name="Yoshida Y."/>
            <person name="Ohtoshi R."/>
            <person name="Malay A.D."/>
            <person name="Moran D.A.P."/>
            <person name="Tomita M."/>
            <person name="Numata K."/>
            <person name="Arakawa K."/>
        </authorList>
    </citation>
    <scope>NUCLEOTIDE SEQUENCE</scope>
</reference>
<feature type="region of interest" description="Disordered" evidence="1">
    <location>
        <begin position="368"/>
        <end position="387"/>
    </location>
</feature>
<comment type="caution">
    <text evidence="2">The sequence shown here is derived from an EMBL/GenBank/DDBJ whole genome shotgun (WGS) entry which is preliminary data.</text>
</comment>
<sequence>MEHSSMFLNDPESMSNETWMHFPQQESLVYKLGLISREINETSMENSNSGIFYPKTFSNESISQNLQQSTIPLIYQASISNEIFTDFTEQQKSVYDPLTTTGDKFSYGLKEYKTYLNFPGQRNSENNSSSEQRSSPFLHTKSLKSSESISNDMQPSTIPQNYSGSISNESFTHFMQRETSVNKPVEKISSRAYCGKEQSRSYWNYPGSIYSENNSSTIQHSITSMDYPVSNSTECPSYNMYGVIQEPTYHLGVHAMKNISYDSKNTNSSFSNLDNNLGEFMCHDMIDSCLSFNYYEISSNDAISFENHETHSAFNYPETTSKVYKTNDMLNYYISSNFSTPVTPKRSLCDIKQSNGSLFSPGFTSTETVSSDEQYSQPNSNTSSLNFGENISHNIRNTISGSADPGSMYQESISHYMENTTSSFCIPGHHSNTNNSFNLQQSNSVFYHPDSLLKENDSQDMQTSSSSNYLTELHRNVNNFLETQNSRTSSLYLLSTKNKNVSFDSSQISYKCDNILITKNFHKSKENNTENDIDKNNDKIAETQLNERKNFELIQKENGSRQRIFVDWNIQESKITERTSENKIFAQGLEIKSGLKKNQQKRTFKCEYCNKSLGS</sequence>
<name>A0A8X6UUF0_NEPPI</name>
<evidence type="ECO:0000313" key="3">
    <source>
        <dbReference type="Proteomes" id="UP000887013"/>
    </source>
</evidence>
<evidence type="ECO:0000313" key="2">
    <source>
        <dbReference type="EMBL" id="GFU54725.1"/>
    </source>
</evidence>
<dbReference type="EMBL" id="BMAW01039151">
    <property type="protein sequence ID" value="GFU54725.1"/>
    <property type="molecule type" value="Genomic_DNA"/>
</dbReference>